<evidence type="ECO:0000259" key="1">
    <source>
        <dbReference type="Pfam" id="PF10593"/>
    </source>
</evidence>
<sequence>MNGELKDRYNRSFKDTYDFFKNNGFPNPFEKTQEMVESKLQKEYAAIKKSDLESLALEMYEKYETSFTIPKSNTMRGEGCGNWFGETTPSYRYYWPRYKRYLEEYKKWELETVESINESTNEILRSVGDPNNIESFDVRGLVLGYVQSGKTANFTGLINKAFDVGYKLVIVLAGMHNDLRSQTQIRLEEEIVGTIDKNTDEKIGVAQIRNDGELVVTWTTKEKDISTAESGKRQNFGVPNLLVVKKNKDVLESLKELLSQSIRLSSENANVPVLIIDDEADQASIDTSNPNKNEDPKTINRLIREILELFKRKSYVGYTATPFANLLIRMDAEHEFAGRDLYPKDFVIGLPKPLGYCGPAEYFNVTGYEEDNKPLFIRHLKQEDLDLFDGMKKTVDADKFIKVPESMKESILAFLITIAVRNLRGQNGQHNSMLIHTSRFTDTQGVMQDVIERYYREMSNDIVYNGDSKFISELETLYLNDYAPIQQLVYSDIPVLEWKKVLKAIKSIISAVHIMEINGSSGQALEYHKYKEDGLNVIAIGGDKLSRGLTLEGLSVSYYYRNTNMYDTLMQMGRWFGFRNGYMDLCRIYTSNTIADNFEHMAQVMVELRQEFDYLANNNLTPEQYAVKMLDHNKMSVTSLAKMRSVDRLFNYSGTMQQTRIFEAQKSVFEKNMKATVQFIDSIVEPFIIQSGDTTYHIARNVLSEQVVKYLEDYETASTVNKVDSKKIAEYIKRLNRENKLLNFNVAVVNGTKSTLMRKDVVAHGIEKFPVKLGKIDIESTVIRATQRGGNHGVSKVDIGALVAAKQEFIDLNAATQIERNQNNPLILVYPLHPEVGVFKKLGHKFDDNLVPIGLAFSFPKVYVTDIYEDGSVVEKFGDYVVNKTVARGNSQ</sequence>
<keyword evidence="2" id="KW-0378">Hydrolase</keyword>
<dbReference type="AlphaFoldDB" id="A0A4P6ZTD3"/>
<keyword evidence="2" id="KW-0540">Nuclease</keyword>
<dbReference type="Pfam" id="PF10593">
    <property type="entry name" value="Z1"/>
    <property type="match status" value="1"/>
</dbReference>
<evidence type="ECO:0000313" key="3">
    <source>
        <dbReference type="Proteomes" id="UP000294292"/>
    </source>
</evidence>
<keyword evidence="2" id="KW-0255">Endonuclease</keyword>
<dbReference type="Proteomes" id="UP000294292">
    <property type="component" value="Chromosome"/>
</dbReference>
<name>A0A4P6ZTD3_9BACL</name>
<dbReference type="GO" id="GO:0004519">
    <property type="term" value="F:endonuclease activity"/>
    <property type="evidence" value="ECO:0007669"/>
    <property type="project" value="UniProtKB-KW"/>
</dbReference>
<gene>
    <name evidence="2" type="ORF">E2636_00395</name>
</gene>
<proteinExistence type="predicted"/>
<organism evidence="2 3">
    <name type="scientific">Paenisporosarcina antarctica</name>
    <dbReference type="NCBI Taxonomy" id="417367"/>
    <lineage>
        <taxon>Bacteria</taxon>
        <taxon>Bacillati</taxon>
        <taxon>Bacillota</taxon>
        <taxon>Bacilli</taxon>
        <taxon>Bacillales</taxon>
        <taxon>Caryophanaceae</taxon>
        <taxon>Paenisporosarcina</taxon>
    </lineage>
</organism>
<dbReference type="KEGG" id="panc:E2636_00395"/>
<reference evidence="2 3" key="1">
    <citation type="submission" date="2019-03" db="EMBL/GenBank/DDBJ databases">
        <title>Complete genome sequence of Paenisporosarcina antarctica CGMCC 1.6503T.</title>
        <authorList>
            <person name="Rong J.-C."/>
            <person name="Chi N.-Y."/>
            <person name="Zhang Q.-F."/>
        </authorList>
    </citation>
    <scope>NUCLEOTIDE SEQUENCE [LARGE SCALE GENOMIC DNA]</scope>
    <source>
        <strain evidence="2 3">CGMCC 1.6503</strain>
    </source>
</reference>
<keyword evidence="3" id="KW-1185">Reference proteome</keyword>
<dbReference type="EMBL" id="CP038015">
    <property type="protein sequence ID" value="QBP39710.1"/>
    <property type="molecule type" value="Genomic_DNA"/>
</dbReference>
<dbReference type="OrthoDB" id="436461at2"/>
<feature type="domain" description="Putative endonuclease Z1" evidence="1">
    <location>
        <begin position="406"/>
        <end position="633"/>
    </location>
</feature>
<accession>A0A4P6ZTD3</accession>
<evidence type="ECO:0000313" key="2">
    <source>
        <dbReference type="EMBL" id="QBP39710.1"/>
    </source>
</evidence>
<dbReference type="InterPro" id="IPR018310">
    <property type="entry name" value="Put_endonuclease_Z1-dom"/>
</dbReference>
<protein>
    <submittedName>
        <fullName evidence="2">Endonuclease</fullName>
    </submittedName>
</protein>